<keyword evidence="3" id="KW-0804">Transcription</keyword>
<dbReference type="AlphaFoldDB" id="A0A7W9PSU5"/>
<evidence type="ECO:0000259" key="5">
    <source>
        <dbReference type="PROSITE" id="PS50977"/>
    </source>
</evidence>
<dbReference type="PANTHER" id="PTHR30055">
    <property type="entry name" value="HTH-TYPE TRANSCRIPTIONAL REGULATOR RUTR"/>
    <property type="match status" value="1"/>
</dbReference>
<dbReference type="EMBL" id="JACHJK010000003">
    <property type="protein sequence ID" value="MBB5926788.1"/>
    <property type="molecule type" value="Genomic_DNA"/>
</dbReference>
<dbReference type="SUPFAM" id="SSF48498">
    <property type="entry name" value="Tetracyclin repressor-like, C-terminal domain"/>
    <property type="match status" value="1"/>
</dbReference>
<protein>
    <submittedName>
        <fullName evidence="6">AcrR family transcriptional regulator</fullName>
    </submittedName>
</protein>
<gene>
    <name evidence="6" type="ORF">FHS34_002244</name>
</gene>
<dbReference type="GO" id="GO:0003700">
    <property type="term" value="F:DNA-binding transcription factor activity"/>
    <property type="evidence" value="ECO:0007669"/>
    <property type="project" value="TreeGrafter"/>
</dbReference>
<name>A0A7W9PSU5_9ACTN</name>
<evidence type="ECO:0000256" key="1">
    <source>
        <dbReference type="ARBA" id="ARBA00023015"/>
    </source>
</evidence>
<feature type="domain" description="HTH tetR-type" evidence="5">
    <location>
        <begin position="10"/>
        <end position="70"/>
    </location>
</feature>
<dbReference type="PANTHER" id="PTHR30055:SF148">
    <property type="entry name" value="TETR-FAMILY TRANSCRIPTIONAL REGULATOR"/>
    <property type="match status" value="1"/>
</dbReference>
<keyword evidence="7" id="KW-1185">Reference proteome</keyword>
<dbReference type="InterPro" id="IPR001647">
    <property type="entry name" value="HTH_TetR"/>
</dbReference>
<evidence type="ECO:0000313" key="7">
    <source>
        <dbReference type="Proteomes" id="UP000585836"/>
    </source>
</evidence>
<evidence type="ECO:0000256" key="2">
    <source>
        <dbReference type="ARBA" id="ARBA00023125"/>
    </source>
</evidence>
<evidence type="ECO:0000256" key="3">
    <source>
        <dbReference type="ARBA" id="ARBA00023163"/>
    </source>
</evidence>
<dbReference type="PRINTS" id="PR00455">
    <property type="entry name" value="HTHTETR"/>
</dbReference>
<organism evidence="6 7">
    <name type="scientific">Streptomyces echinatus</name>
    <dbReference type="NCBI Taxonomy" id="67293"/>
    <lineage>
        <taxon>Bacteria</taxon>
        <taxon>Bacillati</taxon>
        <taxon>Actinomycetota</taxon>
        <taxon>Actinomycetes</taxon>
        <taxon>Kitasatosporales</taxon>
        <taxon>Streptomycetaceae</taxon>
        <taxon>Streptomyces</taxon>
    </lineage>
</organism>
<dbReference type="Gene3D" id="1.10.10.60">
    <property type="entry name" value="Homeodomain-like"/>
    <property type="match status" value="1"/>
</dbReference>
<dbReference type="Pfam" id="PF00440">
    <property type="entry name" value="TetR_N"/>
    <property type="match status" value="1"/>
</dbReference>
<dbReference type="InterPro" id="IPR009057">
    <property type="entry name" value="Homeodomain-like_sf"/>
</dbReference>
<dbReference type="PROSITE" id="PS50977">
    <property type="entry name" value="HTH_TETR_2"/>
    <property type="match status" value="1"/>
</dbReference>
<keyword evidence="2 4" id="KW-0238">DNA-binding</keyword>
<dbReference type="Proteomes" id="UP000585836">
    <property type="component" value="Unassembled WGS sequence"/>
</dbReference>
<dbReference type="Gene3D" id="1.10.357.10">
    <property type="entry name" value="Tetracycline Repressor, domain 2"/>
    <property type="match status" value="1"/>
</dbReference>
<dbReference type="SUPFAM" id="SSF46689">
    <property type="entry name" value="Homeodomain-like"/>
    <property type="match status" value="1"/>
</dbReference>
<dbReference type="InterPro" id="IPR050109">
    <property type="entry name" value="HTH-type_TetR-like_transc_reg"/>
</dbReference>
<dbReference type="RefSeq" id="WP_184963713.1">
    <property type="nucleotide sequence ID" value="NZ_BAAAWF010000101.1"/>
</dbReference>
<accession>A0A7W9PSU5</accession>
<proteinExistence type="predicted"/>
<reference evidence="6 7" key="1">
    <citation type="submission" date="2020-08" db="EMBL/GenBank/DDBJ databases">
        <title>Genomic Encyclopedia of Type Strains, Phase III (KMG-III): the genomes of soil and plant-associated and newly described type strains.</title>
        <authorList>
            <person name="Whitman W."/>
        </authorList>
    </citation>
    <scope>NUCLEOTIDE SEQUENCE [LARGE SCALE GENOMIC DNA]</scope>
    <source>
        <strain evidence="6 7">CECT 3313</strain>
    </source>
</reference>
<dbReference type="Pfam" id="PF16859">
    <property type="entry name" value="TetR_C_11"/>
    <property type="match status" value="1"/>
</dbReference>
<sequence length="200" mass="22162">MTATRTDRGPRSRDAILQAASDLCREQGYAAVTMEAIATRARVGKPTLYRWWPSKGAVFLDVVLDKLVEPAIELPDTGDMVRDLRTWIRGFADLFTDPHARQLLVGLLGAAQTDTELATVLREKVQRPLQAGNRQRIIAAQDAGELPAMDPTLLEELLISPPWYRLLVSGEPVTREYADQLVDAVLSVRPQRPTAAPPQK</sequence>
<keyword evidence="1" id="KW-0805">Transcription regulation</keyword>
<evidence type="ECO:0000256" key="4">
    <source>
        <dbReference type="PROSITE-ProRule" id="PRU00335"/>
    </source>
</evidence>
<dbReference type="GO" id="GO:0000976">
    <property type="term" value="F:transcription cis-regulatory region binding"/>
    <property type="evidence" value="ECO:0007669"/>
    <property type="project" value="TreeGrafter"/>
</dbReference>
<evidence type="ECO:0000313" key="6">
    <source>
        <dbReference type="EMBL" id="MBB5926788.1"/>
    </source>
</evidence>
<comment type="caution">
    <text evidence="6">The sequence shown here is derived from an EMBL/GenBank/DDBJ whole genome shotgun (WGS) entry which is preliminary data.</text>
</comment>
<feature type="DNA-binding region" description="H-T-H motif" evidence="4">
    <location>
        <begin position="33"/>
        <end position="52"/>
    </location>
</feature>
<dbReference type="InterPro" id="IPR011075">
    <property type="entry name" value="TetR_C"/>
</dbReference>
<dbReference type="InterPro" id="IPR036271">
    <property type="entry name" value="Tet_transcr_reg_TetR-rel_C_sf"/>
</dbReference>